<proteinExistence type="predicted"/>
<name>A0A6M5Y9H0_9BACT</name>
<dbReference type="KEGG" id="stae:HNV11_15015"/>
<gene>
    <name evidence="2" type="ORF">HNV11_15015</name>
</gene>
<keyword evidence="1" id="KW-0175">Coiled coil</keyword>
<reference evidence="2 3" key="1">
    <citation type="submission" date="2020-05" db="EMBL/GenBank/DDBJ databases">
        <title>Genome sequencing of Spirosoma sp. TS118.</title>
        <authorList>
            <person name="Lee J.-H."/>
            <person name="Jeong S."/>
            <person name="Zhao L."/>
            <person name="Jung J.-H."/>
            <person name="Kim M.-K."/>
            <person name="Lim S."/>
        </authorList>
    </citation>
    <scope>NUCLEOTIDE SEQUENCE [LARGE SCALE GENOMIC DNA]</scope>
    <source>
        <strain evidence="2 3">TS118</strain>
    </source>
</reference>
<evidence type="ECO:0000313" key="3">
    <source>
        <dbReference type="Proteomes" id="UP000502756"/>
    </source>
</evidence>
<dbReference type="EMBL" id="CP053435">
    <property type="protein sequence ID" value="QJW90599.1"/>
    <property type="molecule type" value="Genomic_DNA"/>
</dbReference>
<protein>
    <submittedName>
        <fullName evidence="2">Uncharacterized protein</fullName>
    </submittedName>
</protein>
<accession>A0A6M5Y9H0</accession>
<dbReference type="AlphaFoldDB" id="A0A6M5Y9H0"/>
<evidence type="ECO:0000313" key="2">
    <source>
        <dbReference type="EMBL" id="QJW90599.1"/>
    </source>
</evidence>
<sequence>MATDAIVTLERLRCIRESDGSGHSEPYIWPVLIWIDTTNGQVNTADLVLGNARIVIDHDMRAGQVVLIPSSVNTLRVRFTDDPQRFTFIISVVLWENDETPEDAMRAGFKAYTSELRAAIIANLLALQAAQGNPAEEEAVKATIEKRVKDKVEAGIKGALTTGQKIRIALGTLNMDDVVGSDSENLGAISTLATTKPFTLAFRNKSGSESYEIEGNLAVKPVPVDLCQAQVDAVKAAQAAVDGVRNEIRQLQAELHDASPQQKPGIIAMIKKLQQDDLADANTALQKAKQALQACRDRPVHRPPVFDPGGGVLTQ</sequence>
<evidence type="ECO:0000256" key="1">
    <source>
        <dbReference type="SAM" id="Coils"/>
    </source>
</evidence>
<feature type="coiled-coil region" evidence="1">
    <location>
        <begin position="234"/>
        <end position="298"/>
    </location>
</feature>
<dbReference type="RefSeq" id="WP_171740443.1">
    <property type="nucleotide sequence ID" value="NZ_CP053435.1"/>
</dbReference>
<dbReference type="Proteomes" id="UP000502756">
    <property type="component" value="Chromosome"/>
</dbReference>
<keyword evidence="3" id="KW-1185">Reference proteome</keyword>
<organism evidence="2 3">
    <name type="scientific">Spirosoma taeanense</name>
    <dbReference type="NCBI Taxonomy" id="2735870"/>
    <lineage>
        <taxon>Bacteria</taxon>
        <taxon>Pseudomonadati</taxon>
        <taxon>Bacteroidota</taxon>
        <taxon>Cytophagia</taxon>
        <taxon>Cytophagales</taxon>
        <taxon>Cytophagaceae</taxon>
        <taxon>Spirosoma</taxon>
    </lineage>
</organism>